<reference evidence="1 2" key="1">
    <citation type="submission" date="2017-07" db="EMBL/GenBank/DDBJ databases">
        <title>The new phylogeny of genus Mycobacterium.</title>
        <authorList>
            <person name="Tortoli E."/>
            <person name="Trovato A."/>
            <person name="Cirillo D.M."/>
        </authorList>
    </citation>
    <scope>NUCLEOTIDE SEQUENCE [LARGE SCALE GENOMIC DNA]</scope>
    <source>
        <strain evidence="1 2">ATCC 33027</strain>
    </source>
</reference>
<evidence type="ECO:0000313" key="1">
    <source>
        <dbReference type="EMBL" id="OYN76832.1"/>
    </source>
</evidence>
<comment type="caution">
    <text evidence="1">The sequence shown here is derived from an EMBL/GenBank/DDBJ whole genome shotgun (WGS) entry which is preliminary data.</text>
</comment>
<keyword evidence="2" id="KW-1185">Reference proteome</keyword>
<dbReference type="OrthoDB" id="9939145at2"/>
<name>A0A255DIQ3_9MYCO</name>
<dbReference type="Proteomes" id="UP000216063">
    <property type="component" value="Unassembled WGS sequence"/>
</dbReference>
<dbReference type="RefSeq" id="WP_094482879.1">
    <property type="nucleotide sequence ID" value="NZ_NOZR01000019.1"/>
</dbReference>
<proteinExistence type="predicted"/>
<organism evidence="1 2">
    <name type="scientific">Mycolicibacterium sphagni</name>
    <dbReference type="NCBI Taxonomy" id="1786"/>
    <lineage>
        <taxon>Bacteria</taxon>
        <taxon>Bacillati</taxon>
        <taxon>Actinomycetota</taxon>
        <taxon>Actinomycetes</taxon>
        <taxon>Mycobacteriales</taxon>
        <taxon>Mycobacteriaceae</taxon>
        <taxon>Mycolicibacterium</taxon>
    </lineage>
</organism>
<dbReference type="AlphaFoldDB" id="A0A255DIQ3"/>
<evidence type="ECO:0000313" key="2">
    <source>
        <dbReference type="Proteomes" id="UP000216063"/>
    </source>
</evidence>
<protein>
    <submittedName>
        <fullName evidence="1">Uncharacterized protein</fullName>
    </submittedName>
</protein>
<gene>
    <name evidence="1" type="ORF">CG716_20170</name>
</gene>
<sequence length="64" mass="7204">MVQTTVYGCDWCDDIVEKNPDGTPRYAAKITALTVGLMPVTKDYDICGNCRKVFQAITEGKFRR</sequence>
<dbReference type="EMBL" id="NOZR01000019">
    <property type="protein sequence ID" value="OYN76832.1"/>
    <property type="molecule type" value="Genomic_DNA"/>
</dbReference>
<accession>A0A255DIQ3</accession>